<evidence type="ECO:0000256" key="2">
    <source>
        <dbReference type="ARBA" id="ARBA00005957"/>
    </source>
</evidence>
<evidence type="ECO:0000256" key="6">
    <source>
        <dbReference type="ARBA" id="ARBA00022729"/>
    </source>
</evidence>
<protein>
    <recommendedName>
        <fullName evidence="9">Peptide hydrolase</fullName>
        <ecNumber evidence="9">3.4.-.-</ecNumber>
    </recommendedName>
</protein>
<dbReference type="InterPro" id="IPR045175">
    <property type="entry name" value="M28_fam"/>
</dbReference>
<dbReference type="PANTHER" id="PTHR12147">
    <property type="entry name" value="METALLOPEPTIDASE M28 FAMILY MEMBER"/>
    <property type="match status" value="1"/>
</dbReference>
<dbReference type="EMBL" id="AZHC01000002">
    <property type="protein sequence ID" value="OAA50396.1"/>
    <property type="molecule type" value="Genomic_DNA"/>
</dbReference>
<dbReference type="OrthoDB" id="10013407at2759"/>
<dbReference type="InterPro" id="IPR007484">
    <property type="entry name" value="Peptidase_M28"/>
</dbReference>
<dbReference type="GO" id="GO:0006508">
    <property type="term" value="P:proteolysis"/>
    <property type="evidence" value="ECO:0007669"/>
    <property type="project" value="UniProtKB-KW"/>
</dbReference>
<evidence type="ECO:0000256" key="4">
    <source>
        <dbReference type="ARBA" id="ARBA00022670"/>
    </source>
</evidence>
<reference evidence="12 13" key="1">
    <citation type="journal article" date="2016" name="Genome Biol. Evol.">
        <title>Divergent and convergent evolution of fungal pathogenicity.</title>
        <authorList>
            <person name="Shang Y."/>
            <person name="Xiao G."/>
            <person name="Zheng P."/>
            <person name="Cen K."/>
            <person name="Zhan S."/>
            <person name="Wang C."/>
        </authorList>
    </citation>
    <scope>NUCLEOTIDE SEQUENCE [LARGE SCALE GENOMIC DNA]</scope>
    <source>
        <strain evidence="12 13">RCEF 4871</strain>
    </source>
</reference>
<dbReference type="GO" id="GO:0008235">
    <property type="term" value="F:metalloexopeptidase activity"/>
    <property type="evidence" value="ECO:0007669"/>
    <property type="project" value="InterPro"/>
</dbReference>
<dbReference type="GO" id="GO:0046872">
    <property type="term" value="F:metal ion binding"/>
    <property type="evidence" value="ECO:0007669"/>
    <property type="project" value="UniProtKB-KW"/>
</dbReference>
<feature type="domain" description="Peptidase M28" evidence="11">
    <location>
        <begin position="258"/>
        <end position="467"/>
    </location>
</feature>
<dbReference type="SUPFAM" id="SSF52025">
    <property type="entry name" value="PA domain"/>
    <property type="match status" value="1"/>
</dbReference>
<dbReference type="Proteomes" id="UP000243498">
    <property type="component" value="Unassembled WGS sequence"/>
</dbReference>
<keyword evidence="6 9" id="KW-0732">Signal</keyword>
<keyword evidence="3 12" id="KW-0031">Aminopeptidase</keyword>
<evidence type="ECO:0000256" key="5">
    <source>
        <dbReference type="ARBA" id="ARBA00022723"/>
    </source>
</evidence>
<keyword evidence="8 9" id="KW-0862">Zinc</keyword>
<dbReference type="InterPro" id="IPR046450">
    <property type="entry name" value="PA_dom_sf"/>
</dbReference>
<accession>A0A167JK31</accession>
<dbReference type="Gene3D" id="3.50.30.30">
    <property type="match status" value="1"/>
</dbReference>
<dbReference type="CDD" id="cd02130">
    <property type="entry name" value="PA_ScAPY_like"/>
    <property type="match status" value="1"/>
</dbReference>
<keyword evidence="5 9" id="KW-0479">Metal-binding</keyword>
<comment type="similarity">
    <text evidence="2">Belongs to the peptidase M28 family. M28A subfamily.</text>
</comment>
<evidence type="ECO:0000313" key="13">
    <source>
        <dbReference type="Proteomes" id="UP000243498"/>
    </source>
</evidence>
<evidence type="ECO:0000313" key="12">
    <source>
        <dbReference type="EMBL" id="OAA50396.1"/>
    </source>
</evidence>
<proteinExistence type="inferred from homology"/>
<dbReference type="EC" id="3.4.-.-" evidence="9"/>
<dbReference type="Pfam" id="PF02225">
    <property type="entry name" value="PA"/>
    <property type="match status" value="1"/>
</dbReference>
<dbReference type="Pfam" id="PF04389">
    <property type="entry name" value="Peptidase_M28"/>
    <property type="match status" value="1"/>
</dbReference>
<evidence type="ECO:0000256" key="3">
    <source>
        <dbReference type="ARBA" id="ARBA00022438"/>
    </source>
</evidence>
<dbReference type="InterPro" id="IPR041756">
    <property type="entry name" value="M28_SGAP-like"/>
</dbReference>
<dbReference type="PANTHER" id="PTHR12147:SF17">
    <property type="entry name" value="AMINOPEPTIDASE Y"/>
    <property type="match status" value="1"/>
</dbReference>
<sequence>MPPISSLLALSAVAAALHLPQQPLNDLPISPGTDISGTPVTTIALQDRIDKGRLWERAEKLYELAKKSEDEYNHPTRVIGSKGHLATLEYIKAELASLGGYYNVSEQGFDAYSGRVAEFRLVIGDTVPNTTTTFSLTPPTTKKEPVFGEVILVHGTGCETSDYPRKANGSIALIQRGQCPFGLKSELAGKAGAIAAVVYNTDDEELHGTLGKPSPDHIATFGLGGKEAADWVEKLMRGTIISGSAYIDATVDTIKTTNIIAQTTAGDEKNCVMLGGHSDSVEEGPGINDDGSGSMSVLEVAVQLSKFRVANCVRFAWWSAEEEGLLGSDHYVTSLSQEEKLKIRLFMDYDMMASPNFAYQIYNATDAENPAGSEMLRDLYADWYADSNLNYTFIEFDGRSDYDPFVKAGIPAGGIATGAEGVKTKKEAALFGGVAGEWYDKNYHQIGDDLTNLNMTAWEVNTKLIAHSVAKYATSLKGFPERTNELRATAVKKYRCNALTAKFCFD</sequence>
<dbReference type="CDD" id="cd03876">
    <property type="entry name" value="M28_SGAP_like"/>
    <property type="match status" value="1"/>
</dbReference>
<evidence type="ECO:0000256" key="8">
    <source>
        <dbReference type="ARBA" id="ARBA00022833"/>
    </source>
</evidence>
<name>A0A167JK31_METRR</name>
<evidence type="ECO:0000259" key="11">
    <source>
        <dbReference type="Pfam" id="PF04389"/>
    </source>
</evidence>
<dbReference type="InterPro" id="IPR003137">
    <property type="entry name" value="PA_domain"/>
</dbReference>
<comment type="cofactor">
    <cofactor evidence="1">
        <name>Zn(2+)</name>
        <dbReference type="ChEBI" id="CHEBI:29105"/>
    </cofactor>
</comment>
<evidence type="ECO:0000256" key="9">
    <source>
        <dbReference type="RuleBase" id="RU361240"/>
    </source>
</evidence>
<keyword evidence="4 9" id="KW-0645">Protease</keyword>
<feature type="signal peptide" evidence="9">
    <location>
        <begin position="1"/>
        <end position="16"/>
    </location>
</feature>
<dbReference type="STRING" id="1081105.A0A167JK31"/>
<feature type="chain" id="PRO_5007749197" description="Peptide hydrolase" evidence="9">
    <location>
        <begin position="17"/>
        <end position="506"/>
    </location>
</feature>
<evidence type="ECO:0000256" key="1">
    <source>
        <dbReference type="ARBA" id="ARBA00001947"/>
    </source>
</evidence>
<comment type="caution">
    <text evidence="12">The sequence shown here is derived from an EMBL/GenBank/DDBJ whole genome shotgun (WGS) entry which is preliminary data.</text>
</comment>
<dbReference type="FunFam" id="3.40.630.10:FF:000054">
    <property type="entry name" value="Peptide hydrolase"/>
    <property type="match status" value="1"/>
</dbReference>
<keyword evidence="7 9" id="KW-0378">Hydrolase</keyword>
<dbReference type="Gene3D" id="3.40.630.10">
    <property type="entry name" value="Zn peptidases"/>
    <property type="match status" value="1"/>
</dbReference>
<evidence type="ECO:0000259" key="10">
    <source>
        <dbReference type="Pfam" id="PF02225"/>
    </source>
</evidence>
<dbReference type="OMA" id="PNYEYEV"/>
<organism evidence="12 13">
    <name type="scientific">Metarhizium rileyi (strain RCEF 4871)</name>
    <name type="common">Nomuraea rileyi</name>
    <dbReference type="NCBI Taxonomy" id="1649241"/>
    <lineage>
        <taxon>Eukaryota</taxon>
        <taxon>Fungi</taxon>
        <taxon>Dikarya</taxon>
        <taxon>Ascomycota</taxon>
        <taxon>Pezizomycotina</taxon>
        <taxon>Sordariomycetes</taxon>
        <taxon>Hypocreomycetidae</taxon>
        <taxon>Hypocreales</taxon>
        <taxon>Clavicipitaceae</taxon>
        <taxon>Metarhizium</taxon>
    </lineage>
</organism>
<feature type="domain" description="PA" evidence="10">
    <location>
        <begin position="146"/>
        <end position="229"/>
    </location>
</feature>
<dbReference type="GO" id="GO:0004177">
    <property type="term" value="F:aminopeptidase activity"/>
    <property type="evidence" value="ECO:0007669"/>
    <property type="project" value="UniProtKB-KW"/>
</dbReference>
<gene>
    <name evidence="12" type="ORF">NOR_00846</name>
</gene>
<dbReference type="SUPFAM" id="SSF53187">
    <property type="entry name" value="Zn-dependent exopeptidases"/>
    <property type="match status" value="1"/>
</dbReference>
<dbReference type="AlphaFoldDB" id="A0A167JK31"/>
<keyword evidence="13" id="KW-1185">Reference proteome</keyword>
<evidence type="ECO:0000256" key="7">
    <source>
        <dbReference type="ARBA" id="ARBA00022801"/>
    </source>
</evidence>